<reference evidence="1" key="1">
    <citation type="journal article" date="2021" name="Proc. Natl. Acad. Sci. U.S.A.">
        <title>A Catalog of Tens of Thousands of Viruses from Human Metagenomes Reveals Hidden Associations with Chronic Diseases.</title>
        <authorList>
            <person name="Tisza M.J."/>
            <person name="Buck C.B."/>
        </authorList>
    </citation>
    <scope>NUCLEOTIDE SEQUENCE</scope>
    <source>
        <strain evidence="1">Ct3pR10</strain>
    </source>
</reference>
<name>A0A8S5LWJ8_9CAUD</name>
<sequence>MVSMDTVQSGIAKFIDRDIAPSLNGWDRVLIAGAGGLLTANIPNIIAQYAEHPMFKALGVYDKERNTVDIDALYKAAKPYMGADALPIKIPAVNITIKIGKKEMDTLYAYIQEGM</sequence>
<organism evidence="1">
    <name type="scientific">Siphoviridae sp. ct3pR10</name>
    <dbReference type="NCBI Taxonomy" id="2826284"/>
    <lineage>
        <taxon>Viruses</taxon>
        <taxon>Duplodnaviria</taxon>
        <taxon>Heunggongvirae</taxon>
        <taxon>Uroviricota</taxon>
        <taxon>Caudoviricetes</taxon>
    </lineage>
</organism>
<dbReference type="EMBL" id="BK014759">
    <property type="protein sequence ID" value="DAD74409.1"/>
    <property type="molecule type" value="Genomic_DNA"/>
</dbReference>
<protein>
    <submittedName>
        <fullName evidence="1">Uncharacterized protein</fullName>
    </submittedName>
</protein>
<evidence type="ECO:0000313" key="1">
    <source>
        <dbReference type="EMBL" id="DAD74409.1"/>
    </source>
</evidence>
<accession>A0A8S5LWJ8</accession>
<proteinExistence type="predicted"/>